<dbReference type="PANTHER" id="PTHR23227">
    <property type="entry name" value="BUCENTAUR RELATED"/>
    <property type="match status" value="1"/>
</dbReference>
<dbReference type="EMBL" id="KL363205">
    <property type="protein sequence ID" value="KFD54743.1"/>
    <property type="molecule type" value="Genomic_DNA"/>
</dbReference>
<gene>
    <name evidence="2" type="ORF">M513_04443</name>
</gene>
<evidence type="ECO:0000256" key="1">
    <source>
        <dbReference type="SAM" id="MobiDB-lite"/>
    </source>
</evidence>
<evidence type="ECO:0000313" key="2">
    <source>
        <dbReference type="EMBL" id="KFD54743.1"/>
    </source>
</evidence>
<dbReference type="Proteomes" id="UP000030764">
    <property type="component" value="Unassembled WGS sequence"/>
</dbReference>
<dbReference type="SUPFAM" id="SSF56219">
    <property type="entry name" value="DNase I-like"/>
    <property type="match status" value="1"/>
</dbReference>
<dbReference type="InterPro" id="IPR036691">
    <property type="entry name" value="Endo/exonu/phosph_ase_sf"/>
</dbReference>
<name>A0A085MBZ7_9BILA</name>
<dbReference type="PANTHER" id="PTHR23227:SF67">
    <property type="entry name" value="CRANIOFACIAL DEVELOPMENT PROTEIN 2-LIKE"/>
    <property type="match status" value="1"/>
</dbReference>
<accession>A0A085MBZ7</accession>
<reference evidence="2 3" key="1">
    <citation type="journal article" date="2014" name="Nat. Genet.">
        <title>Genome and transcriptome of the porcine whipworm Trichuris suis.</title>
        <authorList>
            <person name="Jex A.R."/>
            <person name="Nejsum P."/>
            <person name="Schwarz E.M."/>
            <person name="Hu L."/>
            <person name="Young N.D."/>
            <person name="Hall R.S."/>
            <person name="Korhonen P.K."/>
            <person name="Liao S."/>
            <person name="Thamsborg S."/>
            <person name="Xia J."/>
            <person name="Xu P."/>
            <person name="Wang S."/>
            <person name="Scheerlinck J.P."/>
            <person name="Hofmann A."/>
            <person name="Sternberg P.W."/>
            <person name="Wang J."/>
            <person name="Gasser R.B."/>
        </authorList>
    </citation>
    <scope>NUCLEOTIDE SEQUENCE [LARGE SCALE GENOMIC DNA]</scope>
    <source>
        <strain evidence="2">DCEP-RM93M</strain>
    </source>
</reference>
<feature type="compositionally biased region" description="Basic and acidic residues" evidence="1">
    <location>
        <begin position="18"/>
        <end position="28"/>
    </location>
</feature>
<dbReference type="Gene3D" id="3.60.10.10">
    <property type="entry name" value="Endonuclease/exonuclease/phosphatase"/>
    <property type="match status" value="1"/>
</dbReference>
<feature type="region of interest" description="Disordered" evidence="1">
    <location>
        <begin position="1"/>
        <end position="28"/>
    </location>
</feature>
<organism evidence="2 3">
    <name type="scientific">Trichuris suis</name>
    <name type="common">pig whipworm</name>
    <dbReference type="NCBI Taxonomy" id="68888"/>
    <lineage>
        <taxon>Eukaryota</taxon>
        <taxon>Metazoa</taxon>
        <taxon>Ecdysozoa</taxon>
        <taxon>Nematoda</taxon>
        <taxon>Enoplea</taxon>
        <taxon>Dorylaimia</taxon>
        <taxon>Trichinellida</taxon>
        <taxon>Trichuridae</taxon>
        <taxon>Trichuris</taxon>
    </lineage>
</organism>
<dbReference type="AlphaFoldDB" id="A0A085MBZ7"/>
<evidence type="ECO:0008006" key="4">
    <source>
        <dbReference type="Google" id="ProtNLM"/>
    </source>
</evidence>
<keyword evidence="3" id="KW-1185">Reference proteome</keyword>
<dbReference type="CDD" id="cd09076">
    <property type="entry name" value="L1-EN"/>
    <property type="match status" value="1"/>
</dbReference>
<dbReference type="InterPro" id="IPR027124">
    <property type="entry name" value="Swc5/CFDP1/2"/>
</dbReference>
<proteinExistence type="predicted"/>
<protein>
    <recommendedName>
        <fullName evidence="4">Endonuclease/exonuclease/phosphatase domain-containing protein</fullName>
    </recommendedName>
</protein>
<evidence type="ECO:0000313" key="3">
    <source>
        <dbReference type="Proteomes" id="UP000030764"/>
    </source>
</evidence>
<sequence>MGPLGVPNREGVPVGVSFDERGRMGPRSRQIETDWKGCNLAVDATVLREMLAILSLRNTSLHDRAKKQALVQQVQQVPFRIATLNVGTLTGRHREIAALLKRRRIDIACPQETKWKGETSRDIGDGYKLLYYGTQSGKNGVTVALAEHLREKITAIDRISDRLMAVRLDLDKFITRIVSAYAPQIGSPEEEKGKFWEDLEALISSIPEEEYLLLGADLNGHVGKMKDDAGACHGGHGYGARNQEGERIIDFVSAHDLVLANTYFIKKDNHLITFANGNQNTQIDYWVTRQRDLKLIKDCKVIPGERCLPRHRLLLLEIRMAAQRKRWLPTNTTKRIKWWKLKETPLAQTALQQALPQQLAQTPEEAWQQLMDSVHNTATQLLGRTKSGKKKINKEIWWWNTEVQRVINEKEQTYKQWQLTKTEASHKRYLEAKKLAKKEVSKAKAAHVKELYQELGTPQGELLVYKLAKARSRAAKDIDHYCQIKDKNGTILRKPKEILDRWKCHFSSIATKEFDHPSVSNGIELAGPVHEISTEEVKLALTKMKNGKATGADDLPSEFWKLSGPAGISWLTKLLNQVTAHKQISSAWKTSITIPIWKGKGDIADCSTYRPIRLTSHTLKILERIIDARLRDIIHITDN</sequence>